<accession>A0A9X0DJE9</accession>
<feature type="compositionally biased region" description="Low complexity" evidence="1">
    <location>
        <begin position="224"/>
        <end position="249"/>
    </location>
</feature>
<comment type="caution">
    <text evidence="2">The sequence shown here is derived from an EMBL/GenBank/DDBJ whole genome shotgun (WGS) entry which is preliminary data.</text>
</comment>
<feature type="region of interest" description="Disordered" evidence="1">
    <location>
        <begin position="118"/>
        <end position="263"/>
    </location>
</feature>
<dbReference type="AlphaFoldDB" id="A0A9X0DJE9"/>
<sequence length="347" mass="37744">MNSARSASAIHKLRTGRGLIITEEAVRAGLIGEEEESPMRKFMRGHCYTMYNQVPIPTTHKDLMQHLCNNPELADSIQALIDGARGKRTLEPVEPQMATEMSLFVQSGQQLLSQNPNLPGAIAQNMPTPPPSLSRHSSFGQSISSPLTNQSPSYDQNMASPPMDPNSSLGQSISSPLPNRIPSYDQNMTSPPMNRTSIGLSISSPLPHQIPGYGQNMATSMGRNSSTQSHQSNQSGSSGQSPTSPTNPNQTAYQNHTDTAPGLLANRTDYSMYQNPMAQIQMNQMHQWNPMAQTDASTTFQPTSFSQLAPTSTTSTEAQPFEPFAQATMLENDESFDFSMVDFSGGQ</sequence>
<evidence type="ECO:0000313" key="3">
    <source>
        <dbReference type="Proteomes" id="UP001152300"/>
    </source>
</evidence>
<reference evidence="2" key="1">
    <citation type="submission" date="2022-11" db="EMBL/GenBank/DDBJ databases">
        <title>Genome Resource of Sclerotinia nivalis Strain SnTB1, a Plant Pathogen Isolated from American Ginseng.</title>
        <authorList>
            <person name="Fan S."/>
        </authorList>
    </citation>
    <scope>NUCLEOTIDE SEQUENCE</scope>
    <source>
        <strain evidence="2">SnTB1</strain>
    </source>
</reference>
<protein>
    <submittedName>
        <fullName evidence="2">Uncharacterized protein</fullName>
    </submittedName>
</protein>
<feature type="compositionally biased region" description="Polar residues" evidence="1">
    <location>
        <begin position="184"/>
        <end position="206"/>
    </location>
</feature>
<feature type="compositionally biased region" description="Polar residues" evidence="1">
    <location>
        <begin position="134"/>
        <end position="177"/>
    </location>
</feature>
<dbReference type="EMBL" id="JAPEIS010000008">
    <property type="protein sequence ID" value="KAJ8063857.1"/>
    <property type="molecule type" value="Genomic_DNA"/>
</dbReference>
<evidence type="ECO:0000256" key="1">
    <source>
        <dbReference type="SAM" id="MobiDB-lite"/>
    </source>
</evidence>
<dbReference type="Proteomes" id="UP001152300">
    <property type="component" value="Unassembled WGS sequence"/>
</dbReference>
<proteinExistence type="predicted"/>
<name>A0A9X0DJE9_9HELO</name>
<keyword evidence="3" id="KW-1185">Reference proteome</keyword>
<gene>
    <name evidence="2" type="ORF">OCU04_007712</name>
</gene>
<organism evidence="2 3">
    <name type="scientific">Sclerotinia nivalis</name>
    <dbReference type="NCBI Taxonomy" id="352851"/>
    <lineage>
        <taxon>Eukaryota</taxon>
        <taxon>Fungi</taxon>
        <taxon>Dikarya</taxon>
        <taxon>Ascomycota</taxon>
        <taxon>Pezizomycotina</taxon>
        <taxon>Leotiomycetes</taxon>
        <taxon>Helotiales</taxon>
        <taxon>Sclerotiniaceae</taxon>
        <taxon>Sclerotinia</taxon>
    </lineage>
</organism>
<dbReference type="OrthoDB" id="5397087at2759"/>
<evidence type="ECO:0000313" key="2">
    <source>
        <dbReference type="EMBL" id="KAJ8063857.1"/>
    </source>
</evidence>